<comment type="caution">
    <text evidence="1">The sequence shown here is derived from an EMBL/GenBank/DDBJ whole genome shotgun (WGS) entry which is preliminary data.</text>
</comment>
<accession>A0ABX3N7N3</accession>
<evidence type="ECO:0000313" key="2">
    <source>
        <dbReference type="Proteomes" id="UP000190016"/>
    </source>
</evidence>
<reference evidence="1 2" key="1">
    <citation type="submission" date="2016-07" db="EMBL/GenBank/DDBJ databases">
        <title>Revisiting the Taxonomy of the Elizabethkingia Genus based on Whole-Genome Sequencing, Optical Mapping, and MALDI-TOF.</title>
        <authorList>
            <person name="Nicholson A.C."/>
        </authorList>
    </citation>
    <scope>NUCLEOTIDE SEQUENCE [LARGE SCALE GENOMIC DNA]</scope>
    <source>
        <strain evidence="1 2">C1558</strain>
    </source>
</reference>
<name>A0ABX3N7N3_9FLAO</name>
<gene>
    <name evidence="1" type="ORF">BB021_09285</name>
</gene>
<keyword evidence="2" id="KW-1185">Reference proteome</keyword>
<evidence type="ECO:0000313" key="1">
    <source>
        <dbReference type="EMBL" id="OPB87458.1"/>
    </source>
</evidence>
<dbReference type="EMBL" id="MBDS01000016">
    <property type="protein sequence ID" value="OPB87458.1"/>
    <property type="molecule type" value="Genomic_DNA"/>
</dbReference>
<proteinExistence type="predicted"/>
<dbReference type="Proteomes" id="UP000190016">
    <property type="component" value="Unassembled WGS sequence"/>
</dbReference>
<protein>
    <submittedName>
        <fullName evidence="1">Uncharacterized protein</fullName>
    </submittedName>
</protein>
<organism evidence="1 2">
    <name type="scientific">Elizabethkingia ursingii</name>
    <dbReference type="NCBI Taxonomy" id="1756150"/>
    <lineage>
        <taxon>Bacteria</taxon>
        <taxon>Pseudomonadati</taxon>
        <taxon>Bacteroidota</taxon>
        <taxon>Flavobacteriia</taxon>
        <taxon>Flavobacteriales</taxon>
        <taxon>Weeksellaceae</taxon>
        <taxon>Elizabethkingia</taxon>
    </lineage>
</organism>
<sequence>MQFIFSEGITALIFWFFCIKAKEQIINDVSASIEKCQKKADRHIGIFCMPANSTKIKFRFPERWPKKLNCQAERREFVKQKFNVEI</sequence>